<evidence type="ECO:0000256" key="2">
    <source>
        <dbReference type="ARBA" id="ARBA00004170"/>
    </source>
</evidence>
<comment type="function">
    <text evidence="1">Accessory subunit of the mitochondrial membrane respiratory chain NADH dehydrogenase (Complex I), that is believed not to be involved in catalysis. Complex I functions in the transfer of electrons from NADH to the respiratory chain. The immediate electron acceptor for the enzyme is believed to be ubiquinone.</text>
</comment>
<evidence type="ECO:0000256" key="3">
    <source>
        <dbReference type="ARBA" id="ARBA00004273"/>
    </source>
</evidence>
<evidence type="ECO:0000313" key="17">
    <source>
        <dbReference type="Proteomes" id="UP000261540"/>
    </source>
</evidence>
<dbReference type="STRING" id="1676925.ENSPKIP00000008965"/>
<evidence type="ECO:0000256" key="1">
    <source>
        <dbReference type="ARBA" id="ARBA00003195"/>
    </source>
</evidence>
<organism evidence="16 17">
    <name type="scientific">Paramormyrops kingsleyae</name>
    <dbReference type="NCBI Taxonomy" id="1676925"/>
    <lineage>
        <taxon>Eukaryota</taxon>
        <taxon>Metazoa</taxon>
        <taxon>Chordata</taxon>
        <taxon>Craniata</taxon>
        <taxon>Vertebrata</taxon>
        <taxon>Euteleostomi</taxon>
        <taxon>Actinopterygii</taxon>
        <taxon>Neopterygii</taxon>
        <taxon>Teleostei</taxon>
        <taxon>Osteoglossocephala</taxon>
        <taxon>Osteoglossomorpha</taxon>
        <taxon>Osteoglossiformes</taxon>
        <taxon>Mormyridae</taxon>
        <taxon>Paramormyrops</taxon>
    </lineage>
</organism>
<evidence type="ECO:0000256" key="8">
    <source>
        <dbReference type="ARBA" id="ARBA00022792"/>
    </source>
</evidence>
<evidence type="ECO:0000313" key="16">
    <source>
        <dbReference type="Ensembl" id="ENSPKIP00000008965.1"/>
    </source>
</evidence>
<dbReference type="GO" id="GO:1990204">
    <property type="term" value="C:oxidoreductase complex"/>
    <property type="evidence" value="ECO:0007669"/>
    <property type="project" value="UniProtKB-ARBA"/>
</dbReference>
<evidence type="ECO:0000256" key="12">
    <source>
        <dbReference type="ARBA" id="ARBA00031922"/>
    </source>
</evidence>
<accession>A0A3B3QTL0</accession>
<feature type="signal peptide" evidence="14">
    <location>
        <begin position="1"/>
        <end position="26"/>
    </location>
</feature>
<reference evidence="16" key="2">
    <citation type="submission" date="2025-09" db="UniProtKB">
        <authorList>
            <consortium name="Ensembl"/>
        </authorList>
    </citation>
    <scope>IDENTIFICATION</scope>
</reference>
<evidence type="ECO:0000256" key="14">
    <source>
        <dbReference type="SAM" id="SignalP"/>
    </source>
</evidence>
<dbReference type="PANTHER" id="PTHR13156:SF0">
    <property type="entry name" value="NADH DEHYDROGENASE [UBIQUINONE] IRON-SULFUR PROTEIN 6, MITOCHONDRIAL"/>
    <property type="match status" value="1"/>
</dbReference>
<feature type="chain" id="PRO_5017212591" description="NADH dehydrogenase [ubiquinone] iron-sulfur protein 6, mitochondrial" evidence="14">
    <location>
        <begin position="27"/>
        <end position="129"/>
    </location>
</feature>
<dbReference type="FunFam" id="2.60.260.40:FF:000002">
    <property type="entry name" value="NADH dehydrogenase [ubiquinone] iron-sulfur protein 6, mitochondrial"/>
    <property type="match status" value="1"/>
</dbReference>
<dbReference type="AlphaFoldDB" id="A0A3B3QTL0"/>
<proteinExistence type="inferred from homology"/>
<keyword evidence="14" id="KW-0732">Signal</keyword>
<dbReference type="CTD" id="4726"/>
<dbReference type="GO" id="GO:0005743">
    <property type="term" value="C:mitochondrial inner membrane"/>
    <property type="evidence" value="ECO:0007669"/>
    <property type="project" value="UniProtKB-SubCell"/>
</dbReference>
<dbReference type="KEGG" id="pki:111852106"/>
<name>A0A3B3QTL0_9TELE</name>
<keyword evidence="11" id="KW-0472">Membrane</keyword>
<dbReference type="Ensembl" id="ENSPKIT00000033057.1">
    <property type="protein sequence ID" value="ENSPKIP00000008965.1"/>
    <property type="gene ID" value="ENSPKIG00000024253.1"/>
</dbReference>
<dbReference type="OrthoDB" id="307899at2759"/>
<dbReference type="GO" id="GO:0006120">
    <property type="term" value="P:mitochondrial electron transport, NADH to ubiquinone"/>
    <property type="evidence" value="ECO:0007669"/>
    <property type="project" value="TreeGrafter"/>
</dbReference>
<keyword evidence="10" id="KW-0496">Mitochondrion</keyword>
<dbReference type="Gene3D" id="2.60.260.40">
    <property type="entry name" value="q5lls5 like domains"/>
    <property type="match status" value="1"/>
</dbReference>
<evidence type="ECO:0000256" key="13">
    <source>
        <dbReference type="ARBA" id="ARBA00032774"/>
    </source>
</evidence>
<evidence type="ECO:0000256" key="9">
    <source>
        <dbReference type="ARBA" id="ARBA00022946"/>
    </source>
</evidence>
<keyword evidence="8" id="KW-0999">Mitochondrion inner membrane</keyword>
<feature type="domain" description="Zinc finger CHCC-type" evidence="15">
    <location>
        <begin position="87"/>
        <end position="123"/>
    </location>
</feature>
<dbReference type="Pfam" id="PF10276">
    <property type="entry name" value="zf-CHCC"/>
    <property type="match status" value="1"/>
</dbReference>
<dbReference type="GO" id="GO:1902495">
    <property type="term" value="C:transmembrane transporter complex"/>
    <property type="evidence" value="ECO:0007669"/>
    <property type="project" value="UniProtKB-ARBA"/>
</dbReference>
<comment type="similarity">
    <text evidence="4">Belongs to the complex I NDUFS6 subunit family.</text>
</comment>
<sequence>MAAARAGLLPFTGGVRVLLASIRLRAAPVCWYSAPVARTGEKVTHTGQVFDDNDTRRARFVGRQKEVNENFAIQLVAEEPVSYVQTNVVSCDGGGGALGHPKVYINLDKETKVGTCGYCGLQFQHKHHH</sequence>
<dbReference type="GeneTree" id="ENSGT00390000015775"/>
<evidence type="ECO:0000256" key="7">
    <source>
        <dbReference type="ARBA" id="ARBA00022448"/>
    </source>
</evidence>
<evidence type="ECO:0000256" key="5">
    <source>
        <dbReference type="ARBA" id="ARBA00011261"/>
    </source>
</evidence>
<reference evidence="16" key="1">
    <citation type="submission" date="2025-08" db="UniProtKB">
        <authorList>
            <consortium name="Ensembl"/>
        </authorList>
    </citation>
    <scope>IDENTIFICATION</scope>
</reference>
<dbReference type="Proteomes" id="UP000261540">
    <property type="component" value="Unplaced"/>
</dbReference>
<evidence type="ECO:0000256" key="11">
    <source>
        <dbReference type="ARBA" id="ARBA00023136"/>
    </source>
</evidence>
<evidence type="ECO:0000256" key="4">
    <source>
        <dbReference type="ARBA" id="ARBA00007291"/>
    </source>
</evidence>
<keyword evidence="7" id="KW-0813">Transport</keyword>
<comment type="subcellular location">
    <subcellularLocation>
        <location evidence="2">Membrane</location>
        <topology evidence="2">Peripheral membrane protein</topology>
    </subcellularLocation>
    <subcellularLocation>
        <location evidence="3">Mitochondrion inner membrane</location>
    </subcellularLocation>
</comment>
<evidence type="ECO:0000256" key="10">
    <source>
        <dbReference type="ARBA" id="ARBA00023128"/>
    </source>
</evidence>
<protein>
    <recommendedName>
        <fullName evidence="6">NADH dehydrogenase [ubiquinone] iron-sulfur protein 6, mitochondrial</fullName>
    </recommendedName>
    <alternativeName>
        <fullName evidence="13">Complex I-13kD-A</fullName>
    </alternativeName>
    <alternativeName>
        <fullName evidence="12">NADH-ubiquinone oxidoreductase 13 kDa-A subunit</fullName>
    </alternativeName>
</protein>
<keyword evidence="9" id="KW-0809">Transit peptide</keyword>
<comment type="subunit">
    <text evidence="5">Mammalian complex I is composed of 45 different subunits. This is a component of the iron-sulfur (IP) fragment of the enzyme.</text>
</comment>
<evidence type="ECO:0000259" key="15">
    <source>
        <dbReference type="Pfam" id="PF10276"/>
    </source>
</evidence>
<dbReference type="PANTHER" id="PTHR13156">
    <property type="entry name" value="NADH-UBIQUINONE OXIDOREDUCTASE 13 KD-A SUBUNIT"/>
    <property type="match status" value="1"/>
</dbReference>
<dbReference type="GO" id="GO:0098803">
    <property type="term" value="C:respiratory chain complex"/>
    <property type="evidence" value="ECO:0007669"/>
    <property type="project" value="UniProtKB-ARBA"/>
</dbReference>
<dbReference type="InterPro" id="IPR019401">
    <property type="entry name" value="Znf_CHCC"/>
</dbReference>
<evidence type="ECO:0000256" key="6">
    <source>
        <dbReference type="ARBA" id="ARBA00014517"/>
    </source>
</evidence>
<keyword evidence="17" id="KW-1185">Reference proteome</keyword>